<feature type="compositionally biased region" description="Basic and acidic residues" evidence="6">
    <location>
        <begin position="195"/>
        <end position="217"/>
    </location>
</feature>
<feature type="compositionally biased region" description="Low complexity" evidence="6">
    <location>
        <begin position="251"/>
        <end position="268"/>
    </location>
</feature>
<evidence type="ECO:0000256" key="5">
    <source>
        <dbReference type="ARBA" id="ARBA00023242"/>
    </source>
</evidence>
<evidence type="ECO:0000256" key="2">
    <source>
        <dbReference type="ARBA" id="ARBA00023015"/>
    </source>
</evidence>
<keyword evidence="2" id="KW-0805">Transcription regulation</keyword>
<comment type="caution">
    <text evidence="8">The sequence shown here is derived from an EMBL/GenBank/DDBJ whole genome shotgun (WGS) entry which is preliminary data.</text>
</comment>
<evidence type="ECO:0000256" key="3">
    <source>
        <dbReference type="ARBA" id="ARBA00023125"/>
    </source>
</evidence>
<keyword evidence="3" id="KW-0238">DNA-binding</keyword>
<dbReference type="AlphaFoldDB" id="A0AAP0MF68"/>
<organism evidence="8 9">
    <name type="scientific">Citrus x changshan-huyou</name>
    <dbReference type="NCBI Taxonomy" id="2935761"/>
    <lineage>
        <taxon>Eukaryota</taxon>
        <taxon>Viridiplantae</taxon>
        <taxon>Streptophyta</taxon>
        <taxon>Embryophyta</taxon>
        <taxon>Tracheophyta</taxon>
        <taxon>Spermatophyta</taxon>
        <taxon>Magnoliopsida</taxon>
        <taxon>eudicotyledons</taxon>
        <taxon>Gunneridae</taxon>
        <taxon>Pentapetalae</taxon>
        <taxon>rosids</taxon>
        <taxon>malvids</taxon>
        <taxon>Sapindales</taxon>
        <taxon>Rutaceae</taxon>
        <taxon>Aurantioideae</taxon>
        <taxon>Citrus</taxon>
    </lineage>
</organism>
<evidence type="ECO:0000256" key="1">
    <source>
        <dbReference type="ARBA" id="ARBA00004123"/>
    </source>
</evidence>
<feature type="compositionally biased region" description="Basic and acidic residues" evidence="6">
    <location>
        <begin position="470"/>
        <end position="481"/>
    </location>
</feature>
<feature type="compositionally biased region" description="Basic and acidic residues" evidence="6">
    <location>
        <begin position="437"/>
        <end position="456"/>
    </location>
</feature>
<protein>
    <recommendedName>
        <fullName evidence="7">HTH myb-type domain-containing protein</fullName>
    </recommendedName>
</protein>
<sequence length="495" mass="54080">MASPSELSLDCKPHSYSMLLKAFGDQAADHETQKLEEVLACLEEERFKIDGLKRELPLCMQLLTNAVEVSRQQLQAYRATNQGPRPVLEEFIPLKNSSSEISETKSQNISDKANWMTTAQLWSQTGNNETKSQNTIAASPKETTTDIVGFNVISPKLALDTKQRNGGAFVPFSKERNSCPSPTLRALPDLALASPDKEMDHQDNRCSENENGRRENLGNHNNNNKISNCNGGAVLHEQVKGVAGNSTEGQTNSNNPTNNNNNNNNNNNTHRKARRCWSPDLHRRFVSALQMLGGSQVATPKQIRELMKVDGLTNDEVKSHLQKYRLHTRRPSPSPQQAGAPAPQLVVLGGIWVPSEYTTAAAAAHSGTPALYHHPSPHPPSHFCAASPVPQDFYTTAAPAAPQPPPPLPPLSPAHHQLHLHNQIHMYKATSQGHSSPESDIRGIGDRSESIEDGKSESSSWKGESGDNGVAERKGLAALREDGEESNGSEITLKF</sequence>
<evidence type="ECO:0000313" key="8">
    <source>
        <dbReference type="EMBL" id="KAK9208385.1"/>
    </source>
</evidence>
<evidence type="ECO:0000259" key="7">
    <source>
        <dbReference type="PROSITE" id="PS51294"/>
    </source>
</evidence>
<accession>A0AAP0MF68</accession>
<dbReference type="PANTHER" id="PTHR31003">
    <property type="entry name" value="MYB FAMILY TRANSCRIPTION FACTOR"/>
    <property type="match status" value="1"/>
</dbReference>
<dbReference type="InterPro" id="IPR017930">
    <property type="entry name" value="Myb_dom"/>
</dbReference>
<feature type="region of interest" description="Disordered" evidence="6">
    <location>
        <begin position="193"/>
        <end position="230"/>
    </location>
</feature>
<dbReference type="Proteomes" id="UP001428341">
    <property type="component" value="Unassembled WGS sequence"/>
</dbReference>
<evidence type="ECO:0000256" key="6">
    <source>
        <dbReference type="SAM" id="MobiDB-lite"/>
    </source>
</evidence>
<dbReference type="EMBL" id="JBCGBO010000004">
    <property type="protein sequence ID" value="KAK9208385.1"/>
    <property type="molecule type" value="Genomic_DNA"/>
</dbReference>
<feature type="region of interest" description="Disordered" evidence="6">
    <location>
        <begin position="394"/>
        <end position="415"/>
    </location>
</feature>
<feature type="region of interest" description="Disordered" evidence="6">
    <location>
        <begin position="429"/>
        <end position="495"/>
    </location>
</feature>
<evidence type="ECO:0000256" key="4">
    <source>
        <dbReference type="ARBA" id="ARBA00023163"/>
    </source>
</evidence>
<dbReference type="InterPro" id="IPR009057">
    <property type="entry name" value="Homeodomain-like_sf"/>
</dbReference>
<dbReference type="Pfam" id="PF00249">
    <property type="entry name" value="Myb_DNA-binding"/>
    <property type="match status" value="1"/>
</dbReference>
<keyword evidence="4" id="KW-0804">Transcription</keyword>
<feature type="region of interest" description="Disordered" evidence="6">
    <location>
        <begin position="244"/>
        <end position="272"/>
    </location>
</feature>
<feature type="domain" description="HTH myb-type" evidence="7">
    <location>
        <begin position="269"/>
        <end position="329"/>
    </location>
</feature>
<name>A0AAP0MF68_9ROSI</name>
<dbReference type="PANTHER" id="PTHR31003:SF19">
    <property type="entry name" value="MYB FAMILY TRANSCRIPTION FACTOR EFM"/>
    <property type="match status" value="1"/>
</dbReference>
<keyword evidence="5" id="KW-0539">Nucleus</keyword>
<dbReference type="PROSITE" id="PS51294">
    <property type="entry name" value="HTH_MYB"/>
    <property type="match status" value="1"/>
</dbReference>
<dbReference type="InterPro" id="IPR001005">
    <property type="entry name" value="SANT/Myb"/>
</dbReference>
<dbReference type="GO" id="GO:0005634">
    <property type="term" value="C:nucleus"/>
    <property type="evidence" value="ECO:0007669"/>
    <property type="project" value="UniProtKB-SubCell"/>
</dbReference>
<dbReference type="FunFam" id="1.10.10.60:FF:000002">
    <property type="entry name" value="Myb family transcription factor"/>
    <property type="match status" value="1"/>
</dbReference>
<feature type="compositionally biased region" description="Low complexity" evidence="6">
    <location>
        <begin position="218"/>
        <end position="230"/>
    </location>
</feature>
<dbReference type="InterPro" id="IPR006447">
    <property type="entry name" value="Myb_dom_plants"/>
</dbReference>
<proteinExistence type="predicted"/>
<keyword evidence="9" id="KW-1185">Reference proteome</keyword>
<reference evidence="8 9" key="1">
    <citation type="submission" date="2024-05" db="EMBL/GenBank/DDBJ databases">
        <title>Haplotype-resolved chromosome-level genome assembly of Huyou (Citrus changshanensis).</title>
        <authorList>
            <person name="Miao C."/>
            <person name="Chen W."/>
            <person name="Wu Y."/>
            <person name="Wang L."/>
            <person name="Zhao S."/>
            <person name="Grierson D."/>
            <person name="Xu C."/>
            <person name="Chen K."/>
        </authorList>
    </citation>
    <scope>NUCLEOTIDE SEQUENCE [LARGE SCALE GENOMIC DNA]</scope>
    <source>
        <strain evidence="8">01-14</strain>
        <tissue evidence="8">Leaf</tissue>
    </source>
</reference>
<evidence type="ECO:0000313" key="9">
    <source>
        <dbReference type="Proteomes" id="UP001428341"/>
    </source>
</evidence>
<comment type="subcellular location">
    <subcellularLocation>
        <location evidence="1">Nucleus</location>
    </subcellularLocation>
</comment>
<dbReference type="InterPro" id="IPR044787">
    <property type="entry name" value="HHO5-like"/>
</dbReference>
<dbReference type="GO" id="GO:0003677">
    <property type="term" value="F:DNA binding"/>
    <property type="evidence" value="ECO:0007669"/>
    <property type="project" value="UniProtKB-KW"/>
</dbReference>
<dbReference type="Pfam" id="PF26575">
    <property type="entry name" value="HHO5_N"/>
    <property type="match status" value="1"/>
</dbReference>
<feature type="compositionally biased region" description="Pro residues" evidence="6">
    <location>
        <begin position="401"/>
        <end position="412"/>
    </location>
</feature>
<dbReference type="Gene3D" id="1.10.10.60">
    <property type="entry name" value="Homeodomain-like"/>
    <property type="match status" value="1"/>
</dbReference>
<dbReference type="InterPro" id="IPR058673">
    <property type="entry name" value="HHO5-like_N"/>
</dbReference>
<gene>
    <name evidence="8" type="ORF">WN944_000739</name>
</gene>
<dbReference type="SUPFAM" id="SSF46689">
    <property type="entry name" value="Homeodomain-like"/>
    <property type="match status" value="1"/>
</dbReference>
<dbReference type="NCBIfam" id="TIGR01557">
    <property type="entry name" value="myb_SHAQKYF"/>
    <property type="match status" value="1"/>
</dbReference>
<dbReference type="GO" id="GO:0003700">
    <property type="term" value="F:DNA-binding transcription factor activity"/>
    <property type="evidence" value="ECO:0007669"/>
    <property type="project" value="InterPro"/>
</dbReference>